<dbReference type="Pfam" id="PF21716">
    <property type="entry name" value="dnstrm_HI1420"/>
    <property type="match status" value="1"/>
</dbReference>
<reference evidence="1 2" key="1">
    <citation type="submission" date="2019-02" db="EMBL/GenBank/DDBJ databases">
        <title>Deep-cultivation of Planctomycetes and their phenomic and genomic characterization uncovers novel biology.</title>
        <authorList>
            <person name="Wiegand S."/>
            <person name="Jogler M."/>
            <person name="Boedeker C."/>
            <person name="Pinto D."/>
            <person name="Vollmers J."/>
            <person name="Rivas-Marin E."/>
            <person name="Kohn T."/>
            <person name="Peeters S.H."/>
            <person name="Heuer A."/>
            <person name="Rast P."/>
            <person name="Oberbeckmann S."/>
            <person name="Bunk B."/>
            <person name="Jeske O."/>
            <person name="Meyerdierks A."/>
            <person name="Storesund J.E."/>
            <person name="Kallscheuer N."/>
            <person name="Luecker S."/>
            <person name="Lage O.M."/>
            <person name="Pohl T."/>
            <person name="Merkel B.J."/>
            <person name="Hornburger P."/>
            <person name="Mueller R.-W."/>
            <person name="Bruemmer F."/>
            <person name="Labrenz M."/>
            <person name="Spormann A.M."/>
            <person name="Op Den Camp H."/>
            <person name="Overmann J."/>
            <person name="Amann R."/>
            <person name="Jetten M.S.M."/>
            <person name="Mascher T."/>
            <person name="Medema M.H."/>
            <person name="Devos D.P."/>
            <person name="Kaster A.-K."/>
            <person name="Ovreas L."/>
            <person name="Rohde M."/>
            <person name="Galperin M.Y."/>
            <person name="Jogler C."/>
        </authorList>
    </citation>
    <scope>NUCLEOTIDE SEQUENCE [LARGE SCALE GENOMIC DNA]</scope>
    <source>
        <strain evidence="1 2">Pla144</strain>
    </source>
</reference>
<evidence type="ECO:0000313" key="2">
    <source>
        <dbReference type="Proteomes" id="UP000318437"/>
    </source>
</evidence>
<proteinExistence type="predicted"/>
<organism evidence="1 2">
    <name type="scientific">Bythopirellula polymerisocia</name>
    <dbReference type="NCBI Taxonomy" id="2528003"/>
    <lineage>
        <taxon>Bacteria</taxon>
        <taxon>Pseudomonadati</taxon>
        <taxon>Planctomycetota</taxon>
        <taxon>Planctomycetia</taxon>
        <taxon>Pirellulales</taxon>
        <taxon>Lacipirellulaceae</taxon>
        <taxon>Bythopirellula</taxon>
    </lineage>
</organism>
<dbReference type="PANTHER" id="PTHR40275">
    <property type="entry name" value="SSL7038 PROTEIN"/>
    <property type="match status" value="1"/>
</dbReference>
<dbReference type="AlphaFoldDB" id="A0A5C6CZ85"/>
<dbReference type="EMBL" id="SJPS01000001">
    <property type="protein sequence ID" value="TWU29910.1"/>
    <property type="molecule type" value="Genomic_DNA"/>
</dbReference>
<dbReference type="OrthoDB" id="9798416at2"/>
<dbReference type="InterPro" id="IPR010982">
    <property type="entry name" value="Lambda_DNA-bd_dom_sf"/>
</dbReference>
<dbReference type="RefSeq" id="WP_146447866.1">
    <property type="nucleotide sequence ID" value="NZ_SJPS01000001.1"/>
</dbReference>
<protein>
    <submittedName>
        <fullName evidence="1">Uncharacterized protein</fullName>
    </submittedName>
</protein>
<gene>
    <name evidence="1" type="ORF">Pla144_06910</name>
</gene>
<accession>A0A5C6CZ85</accession>
<keyword evidence="2" id="KW-1185">Reference proteome</keyword>
<dbReference type="InterPro" id="IPR014057">
    <property type="entry name" value="HI1420"/>
</dbReference>
<dbReference type="GO" id="GO:0003677">
    <property type="term" value="F:DNA binding"/>
    <property type="evidence" value="ECO:0007669"/>
    <property type="project" value="InterPro"/>
</dbReference>
<dbReference type="SUPFAM" id="SSF47413">
    <property type="entry name" value="lambda repressor-like DNA-binding domains"/>
    <property type="match status" value="1"/>
</dbReference>
<comment type="caution">
    <text evidence="1">The sequence shown here is derived from an EMBL/GenBank/DDBJ whole genome shotgun (WGS) entry which is preliminary data.</text>
</comment>
<dbReference type="Proteomes" id="UP000318437">
    <property type="component" value="Unassembled WGS sequence"/>
</dbReference>
<evidence type="ECO:0000313" key="1">
    <source>
        <dbReference type="EMBL" id="TWU29910.1"/>
    </source>
</evidence>
<sequence length="100" mass="10894">MPRSRDYEESLREDLTDPTEAAAYLTACVEEGPEVFLLGLRDVAKARGGMSKLAAETQLTRDTLYKLMSEDGNPTLESLSDVLAALGVQLQFVATERVAS</sequence>
<dbReference type="PANTHER" id="PTHR40275:SF1">
    <property type="entry name" value="SSL7038 PROTEIN"/>
    <property type="match status" value="1"/>
</dbReference>
<dbReference type="NCBIfam" id="TIGR02684">
    <property type="entry name" value="dnstrm_HI1420"/>
    <property type="match status" value="1"/>
</dbReference>
<name>A0A5C6CZ85_9BACT</name>